<feature type="transmembrane region" description="Helical" evidence="2">
    <location>
        <begin position="21"/>
        <end position="44"/>
    </location>
</feature>
<evidence type="ECO:0000313" key="4">
    <source>
        <dbReference type="EMBL" id="MFC6237328.1"/>
    </source>
</evidence>
<dbReference type="InterPro" id="IPR018929">
    <property type="entry name" value="DUF2510"/>
</dbReference>
<evidence type="ECO:0000256" key="1">
    <source>
        <dbReference type="SAM" id="MobiDB-lite"/>
    </source>
</evidence>
<evidence type="ECO:0000256" key="2">
    <source>
        <dbReference type="SAM" id="Phobius"/>
    </source>
</evidence>
<gene>
    <name evidence="4" type="ORF">ACFQGU_05535</name>
</gene>
<dbReference type="Pfam" id="PF10708">
    <property type="entry name" value="DUF2510"/>
    <property type="match status" value="1"/>
</dbReference>
<sequence length="279" mass="28032">MSQEWSLTQGAQPVKRKGKAAIITGIVLIVLALVAGIAGIAGIASGVGSIASESTEPFAAPNTITVSLESGKTYVVYELEAAAGQGSMQISDITVTDPSGATVPVTGMGSFGQGFNEGADSFVAVGEFVTSTTGTYTIDVTTEGTTFMVGPSLGSFIGLGLSGLAIVLAALLGIAGVIVLIIGLVRRASSKPAAVGTGYPAGAVTAQPYVAPAQAPQPQIFEQPASEQAPVQPFVTPAPAAPVAPAPAAALPPAGWYPDPGRPGGQRYWDGQQWTEHQA</sequence>
<accession>A0ABW1SY87</accession>
<proteinExistence type="predicted"/>
<dbReference type="EMBL" id="JBHSTI010000008">
    <property type="protein sequence ID" value="MFC6237328.1"/>
    <property type="molecule type" value="Genomic_DNA"/>
</dbReference>
<organism evidence="4 5">
    <name type="scientific">Longivirga aurantiaca</name>
    <dbReference type="NCBI Taxonomy" id="1837743"/>
    <lineage>
        <taxon>Bacteria</taxon>
        <taxon>Bacillati</taxon>
        <taxon>Actinomycetota</taxon>
        <taxon>Actinomycetes</taxon>
        <taxon>Sporichthyales</taxon>
        <taxon>Sporichthyaceae</taxon>
        <taxon>Longivirga</taxon>
    </lineage>
</organism>
<comment type="caution">
    <text evidence="4">The sequence shown here is derived from an EMBL/GenBank/DDBJ whole genome shotgun (WGS) entry which is preliminary data.</text>
</comment>
<keyword evidence="5" id="KW-1185">Reference proteome</keyword>
<evidence type="ECO:0000313" key="5">
    <source>
        <dbReference type="Proteomes" id="UP001596138"/>
    </source>
</evidence>
<protein>
    <submittedName>
        <fullName evidence="4">DUF2510 domain-containing protein</fullName>
    </submittedName>
</protein>
<dbReference type="RefSeq" id="WP_386764535.1">
    <property type="nucleotide sequence ID" value="NZ_JBHSTI010000008.1"/>
</dbReference>
<keyword evidence="2" id="KW-0812">Transmembrane</keyword>
<keyword evidence="2" id="KW-1133">Transmembrane helix</keyword>
<dbReference type="Proteomes" id="UP001596138">
    <property type="component" value="Unassembled WGS sequence"/>
</dbReference>
<feature type="transmembrane region" description="Helical" evidence="2">
    <location>
        <begin position="156"/>
        <end position="185"/>
    </location>
</feature>
<evidence type="ECO:0000259" key="3">
    <source>
        <dbReference type="Pfam" id="PF10708"/>
    </source>
</evidence>
<reference evidence="5" key="1">
    <citation type="journal article" date="2019" name="Int. J. Syst. Evol. Microbiol.">
        <title>The Global Catalogue of Microorganisms (GCM) 10K type strain sequencing project: providing services to taxonomists for standard genome sequencing and annotation.</title>
        <authorList>
            <consortium name="The Broad Institute Genomics Platform"/>
            <consortium name="The Broad Institute Genome Sequencing Center for Infectious Disease"/>
            <person name="Wu L."/>
            <person name="Ma J."/>
        </authorList>
    </citation>
    <scope>NUCLEOTIDE SEQUENCE [LARGE SCALE GENOMIC DNA]</scope>
    <source>
        <strain evidence="5">CGMCC 4.7317</strain>
    </source>
</reference>
<feature type="region of interest" description="Disordered" evidence="1">
    <location>
        <begin position="252"/>
        <end position="279"/>
    </location>
</feature>
<name>A0ABW1SY87_9ACTN</name>
<feature type="domain" description="DUF2510" evidence="3">
    <location>
        <begin position="254"/>
        <end position="277"/>
    </location>
</feature>
<keyword evidence="2" id="KW-0472">Membrane</keyword>